<evidence type="ECO:0000313" key="4">
    <source>
        <dbReference type="Proteomes" id="UP000245974"/>
    </source>
</evidence>
<dbReference type="Pfam" id="PF12146">
    <property type="entry name" value="Hydrolase_4"/>
    <property type="match status" value="1"/>
</dbReference>
<dbReference type="SUPFAM" id="SSF53474">
    <property type="entry name" value="alpha/beta-Hydrolases"/>
    <property type="match status" value="1"/>
</dbReference>
<dbReference type="RefSeq" id="WP_121974417.1">
    <property type="nucleotide sequence ID" value="NZ_OOGT01000094.1"/>
</dbReference>
<dbReference type="Proteomes" id="UP000245974">
    <property type="component" value="Unassembled WGS sequence"/>
</dbReference>
<dbReference type="OrthoDB" id="8476759at2"/>
<dbReference type="GO" id="GO:0047372">
    <property type="term" value="F:monoacylglycerol lipase activity"/>
    <property type="evidence" value="ECO:0007669"/>
    <property type="project" value="UniProtKB-EC"/>
</dbReference>
<dbReference type="InterPro" id="IPR029058">
    <property type="entry name" value="AB_hydrolase_fold"/>
</dbReference>
<protein>
    <submittedName>
        <fullName evidence="3">Thermostable monoacylglycerol lipase</fullName>
        <ecNumber evidence="3">3.1.1.23</ecNumber>
    </submittedName>
</protein>
<feature type="active site" description="Nucleophile" evidence="1">
    <location>
        <position position="90"/>
    </location>
</feature>
<evidence type="ECO:0000256" key="1">
    <source>
        <dbReference type="PIRSR" id="PIRSR017388-1"/>
    </source>
</evidence>
<accession>A0A2U3MZW3</accession>
<feature type="active site" description="Charge relay system" evidence="1">
    <location>
        <position position="245"/>
    </location>
</feature>
<name>A0A2U3MZW3_9GAMM</name>
<dbReference type="InterPro" id="IPR051044">
    <property type="entry name" value="MAG_DAG_Lipase"/>
</dbReference>
<dbReference type="AlphaFoldDB" id="A0A2U3MZW3"/>
<evidence type="ECO:0000259" key="2">
    <source>
        <dbReference type="Pfam" id="PF12146"/>
    </source>
</evidence>
<keyword evidence="3" id="KW-0378">Hydrolase</keyword>
<evidence type="ECO:0000313" key="3">
    <source>
        <dbReference type="EMBL" id="SPL70967.1"/>
    </source>
</evidence>
<dbReference type="EMBL" id="OOGT01000094">
    <property type="protein sequence ID" value="SPL70967.1"/>
    <property type="molecule type" value="Genomic_DNA"/>
</dbReference>
<reference evidence="4" key="1">
    <citation type="submission" date="2018-03" db="EMBL/GenBank/DDBJ databases">
        <authorList>
            <person name="Blom J."/>
        </authorList>
    </citation>
    <scope>NUCLEOTIDE SEQUENCE [LARGE SCALE GENOMIC DNA]</scope>
    <source>
        <strain evidence="4">KPC-SM-21</strain>
    </source>
</reference>
<dbReference type="InterPro" id="IPR012354">
    <property type="entry name" value="Esterase_lipase"/>
</dbReference>
<feature type="active site" description="Charge relay system" evidence="1">
    <location>
        <position position="216"/>
    </location>
</feature>
<feature type="domain" description="Serine aminopeptidase S33" evidence="2">
    <location>
        <begin position="15"/>
        <end position="252"/>
    </location>
</feature>
<sequence length="295" mass="33162">MISDNTFFLSGNRTGILLVHGLTGTPNEMRGIARSFHQAGYSVYGAQLAGHCGDIEDLVNTRWEDWYTSVCQAADFLKQHTDEIFIAGLSMGALLSLKYASEHQVSGVISYSPTFQYDGWSIPVWSKILAPVVLPAVYHLNICRHQTFDEAEPYGIRNESLRARIVNAMHNGDSSEAGLPGNPWHSLYQLQRLSRDVRKNLLKITAPSLSLHAYDDDVAHRRNSQMVYERVSGPKQIIWLNNSYHMITIDNDRKQVIEESLQFIGNHSKLKHNANTSGFETTSEICLEKKLGEAV</sequence>
<dbReference type="InParanoid" id="A0A2U3MZW3"/>
<organism evidence="3 4">
    <name type="scientific">Acinetobacter stercoris</name>
    <dbReference type="NCBI Taxonomy" id="2126983"/>
    <lineage>
        <taxon>Bacteria</taxon>
        <taxon>Pseudomonadati</taxon>
        <taxon>Pseudomonadota</taxon>
        <taxon>Gammaproteobacteria</taxon>
        <taxon>Moraxellales</taxon>
        <taxon>Moraxellaceae</taxon>
        <taxon>Acinetobacter</taxon>
    </lineage>
</organism>
<dbReference type="InterPro" id="IPR022742">
    <property type="entry name" value="Hydrolase_4"/>
</dbReference>
<dbReference type="EC" id="3.1.1.23" evidence="3"/>
<proteinExistence type="predicted"/>
<dbReference type="Gene3D" id="3.40.50.1820">
    <property type="entry name" value="alpha/beta hydrolase"/>
    <property type="match status" value="1"/>
</dbReference>
<gene>
    <name evidence="3" type="ORF">KPC_2145</name>
</gene>
<dbReference type="PIRSF" id="PIRSF017388">
    <property type="entry name" value="Esterase_lipase"/>
    <property type="match status" value="1"/>
</dbReference>
<keyword evidence="4" id="KW-1185">Reference proteome</keyword>
<dbReference type="PANTHER" id="PTHR11614">
    <property type="entry name" value="PHOSPHOLIPASE-RELATED"/>
    <property type="match status" value="1"/>
</dbReference>